<dbReference type="Proteomes" id="UP001286313">
    <property type="component" value="Unassembled WGS sequence"/>
</dbReference>
<reference evidence="1" key="1">
    <citation type="submission" date="2023-10" db="EMBL/GenBank/DDBJ databases">
        <title>Genome assemblies of two species of porcelain crab, Petrolisthes cinctipes and Petrolisthes manimaculis (Anomura: Porcellanidae).</title>
        <authorList>
            <person name="Angst P."/>
        </authorList>
    </citation>
    <scope>NUCLEOTIDE SEQUENCE</scope>
    <source>
        <strain evidence="1">PB745_01</strain>
        <tissue evidence="1">Gill</tissue>
    </source>
</reference>
<organism evidence="1 2">
    <name type="scientific">Petrolisthes cinctipes</name>
    <name type="common">Flat porcelain crab</name>
    <dbReference type="NCBI Taxonomy" id="88211"/>
    <lineage>
        <taxon>Eukaryota</taxon>
        <taxon>Metazoa</taxon>
        <taxon>Ecdysozoa</taxon>
        <taxon>Arthropoda</taxon>
        <taxon>Crustacea</taxon>
        <taxon>Multicrustacea</taxon>
        <taxon>Malacostraca</taxon>
        <taxon>Eumalacostraca</taxon>
        <taxon>Eucarida</taxon>
        <taxon>Decapoda</taxon>
        <taxon>Pleocyemata</taxon>
        <taxon>Anomura</taxon>
        <taxon>Galatheoidea</taxon>
        <taxon>Porcellanidae</taxon>
        <taxon>Petrolisthes</taxon>
    </lineage>
</organism>
<proteinExistence type="predicted"/>
<name>A0AAE1L6N7_PETCI</name>
<gene>
    <name evidence="1" type="ORF">Pcinc_000068</name>
</gene>
<evidence type="ECO:0000313" key="2">
    <source>
        <dbReference type="Proteomes" id="UP001286313"/>
    </source>
</evidence>
<protein>
    <submittedName>
        <fullName evidence="1">Uncharacterized protein</fullName>
    </submittedName>
</protein>
<evidence type="ECO:0000313" key="1">
    <source>
        <dbReference type="EMBL" id="KAK3896245.1"/>
    </source>
</evidence>
<comment type="caution">
    <text evidence="1">The sequence shown here is derived from an EMBL/GenBank/DDBJ whole genome shotgun (WGS) entry which is preliminary data.</text>
</comment>
<dbReference type="AlphaFoldDB" id="A0AAE1L6N7"/>
<sequence length="83" mass="9029">MGTVPHLTDFYHKEDPEQIKDCILAITSPAPIPFTCCPYVARLLEGAARVRTLHLWLLPNTPALAGYCTSGRNSCDQVANSAS</sequence>
<accession>A0AAE1L6N7</accession>
<dbReference type="EMBL" id="JAWQEG010000005">
    <property type="protein sequence ID" value="KAK3896245.1"/>
    <property type="molecule type" value="Genomic_DNA"/>
</dbReference>
<keyword evidence="2" id="KW-1185">Reference proteome</keyword>